<reference evidence="2 3" key="1">
    <citation type="submission" date="2017-08" db="EMBL/GenBank/DDBJ databases">
        <title>Infants hospitalized years apart are colonized by the same room-sourced microbial strains.</title>
        <authorList>
            <person name="Brooks B."/>
            <person name="Olm M.R."/>
            <person name="Firek B.A."/>
            <person name="Baker R."/>
            <person name="Thomas B.C."/>
            <person name="Morowitz M.J."/>
            <person name="Banfield J.F."/>
        </authorList>
    </citation>
    <scope>NUCLEOTIDE SEQUENCE [LARGE SCALE GENOMIC DNA]</scope>
    <source>
        <strain evidence="2">S2_003_000_R2_11</strain>
    </source>
</reference>
<keyword evidence="1" id="KW-0732">Signal</keyword>
<dbReference type="EMBL" id="QFQS01000001">
    <property type="protein sequence ID" value="PZR00852.1"/>
    <property type="molecule type" value="Genomic_DNA"/>
</dbReference>
<dbReference type="Gene3D" id="3.40.190.10">
    <property type="entry name" value="Periplasmic binding protein-like II"/>
    <property type="match status" value="1"/>
</dbReference>
<name>A0A2W5SD62_CERSP</name>
<evidence type="ECO:0000313" key="2">
    <source>
        <dbReference type="EMBL" id="PZR00852.1"/>
    </source>
</evidence>
<protein>
    <recommendedName>
        <fullName evidence="4">Solute-binding protein family 3/N-terminal domain-containing protein</fullName>
    </recommendedName>
</protein>
<dbReference type="Proteomes" id="UP000248975">
    <property type="component" value="Unassembled WGS sequence"/>
</dbReference>
<evidence type="ECO:0000256" key="1">
    <source>
        <dbReference type="SAM" id="SignalP"/>
    </source>
</evidence>
<feature type="signal peptide" evidence="1">
    <location>
        <begin position="1"/>
        <end position="26"/>
    </location>
</feature>
<comment type="caution">
    <text evidence="2">The sequence shown here is derived from an EMBL/GenBank/DDBJ whole genome shotgun (WGS) entry which is preliminary data.</text>
</comment>
<dbReference type="SUPFAM" id="SSF53850">
    <property type="entry name" value="Periplasmic binding protein-like II"/>
    <property type="match status" value="1"/>
</dbReference>
<sequence length="348" mass="38205">MIPRVLASIGLLSFAFFATFASLSSAQVEPIELVIGVRADAAPFSFARNAGPRFNPPGTGPLFDKGYDGYVVQVCDVVLEALMAERSGITVRVVRVTAKTRFAALGEAEPKAEQIDILCDPATITKDRVKNHYTSVPVYLSGITFAYQDPFPGGELCASLIGAVAETTTETRGMSLILDSGKWPRYRAQIAEALAAPRQINDTPPAIPSDVDSSDGVCRRPVILWANDHDALARNFCDKHVLYYVGDVEIIRSKLKFLNENGACPFVIDNTTYTDERYALFARIPSDAGKASVVLRFFSILAEKVYTDKEQASSILIESYGRVFKDYRPSRRLQAFYWSLTGDTGVSE</sequence>
<evidence type="ECO:0008006" key="4">
    <source>
        <dbReference type="Google" id="ProtNLM"/>
    </source>
</evidence>
<evidence type="ECO:0000313" key="3">
    <source>
        <dbReference type="Proteomes" id="UP000248975"/>
    </source>
</evidence>
<feature type="chain" id="PRO_5016099331" description="Solute-binding protein family 3/N-terminal domain-containing protein" evidence="1">
    <location>
        <begin position="27"/>
        <end position="348"/>
    </location>
</feature>
<gene>
    <name evidence="2" type="ORF">DI533_10115</name>
</gene>
<proteinExistence type="predicted"/>
<organism evidence="2 3">
    <name type="scientific">Cereibacter sphaeroides</name>
    <name type="common">Rhodobacter sphaeroides</name>
    <dbReference type="NCBI Taxonomy" id="1063"/>
    <lineage>
        <taxon>Bacteria</taxon>
        <taxon>Pseudomonadati</taxon>
        <taxon>Pseudomonadota</taxon>
        <taxon>Alphaproteobacteria</taxon>
        <taxon>Rhodobacterales</taxon>
        <taxon>Paracoccaceae</taxon>
        <taxon>Cereibacter</taxon>
    </lineage>
</organism>
<dbReference type="AlphaFoldDB" id="A0A2W5SD62"/>
<accession>A0A2W5SD62</accession>